<evidence type="ECO:0000313" key="2">
    <source>
        <dbReference type="Proteomes" id="UP000242791"/>
    </source>
</evidence>
<protein>
    <submittedName>
        <fullName evidence="1">Uncharacterized protein</fullName>
    </submittedName>
</protein>
<name>A0A1J9QWX4_9EURO</name>
<evidence type="ECO:0000313" key="1">
    <source>
        <dbReference type="EMBL" id="OJD19813.1"/>
    </source>
</evidence>
<dbReference type="VEuPathDB" id="FungiDB:ACJ73_08614"/>
<comment type="caution">
    <text evidence="1">The sequence shown here is derived from an EMBL/GenBank/DDBJ whole genome shotgun (WGS) entry which is preliminary data.</text>
</comment>
<gene>
    <name evidence="1" type="ORF">ACJ73_08614</name>
</gene>
<sequence>MLPQDFIFEYDQTLFALLEKKNIKYNPETLHEIWTKHVLDLECSEAIQSRLLLFNMNDLQRGDRRQMEDFLHDHLMRHNSNLDEDEDHAILPGSIFTYPELEDCWESQDCGFDDSALVEGLQNWDTFNS</sequence>
<dbReference type="EMBL" id="LGTZ01002095">
    <property type="protein sequence ID" value="OJD19813.1"/>
    <property type="molecule type" value="Genomic_DNA"/>
</dbReference>
<keyword evidence="2" id="KW-1185">Reference proteome</keyword>
<dbReference type="AlphaFoldDB" id="A0A1J9QWX4"/>
<organism evidence="1 2">
    <name type="scientific">Blastomyces percursus</name>
    <dbReference type="NCBI Taxonomy" id="1658174"/>
    <lineage>
        <taxon>Eukaryota</taxon>
        <taxon>Fungi</taxon>
        <taxon>Dikarya</taxon>
        <taxon>Ascomycota</taxon>
        <taxon>Pezizomycotina</taxon>
        <taxon>Eurotiomycetes</taxon>
        <taxon>Eurotiomycetidae</taxon>
        <taxon>Onygenales</taxon>
        <taxon>Ajellomycetaceae</taxon>
        <taxon>Blastomyces</taxon>
    </lineage>
</organism>
<accession>A0A1J9QWX4</accession>
<reference evidence="1 2" key="1">
    <citation type="submission" date="2015-08" db="EMBL/GenBank/DDBJ databases">
        <title>Emmonsia species relationships and genome sequence.</title>
        <authorList>
            <person name="Cuomo C.A."/>
            <person name="Schwartz I.S."/>
            <person name="Kenyon C."/>
            <person name="De Hoog G.S."/>
            <person name="Govender N.P."/>
            <person name="Botha A."/>
            <person name="Moreno L."/>
            <person name="De Vries M."/>
            <person name="Munoz J.F."/>
            <person name="Stielow J.B."/>
        </authorList>
    </citation>
    <scope>NUCLEOTIDE SEQUENCE [LARGE SCALE GENOMIC DNA]</scope>
    <source>
        <strain evidence="1 2">EI222</strain>
    </source>
</reference>
<proteinExistence type="predicted"/>
<dbReference type="Proteomes" id="UP000242791">
    <property type="component" value="Unassembled WGS sequence"/>
</dbReference>
<dbReference type="OrthoDB" id="4191271at2759"/>